<reference evidence="2" key="2">
    <citation type="journal article" date="2024" name="Plant">
        <title>Genomic evolution and insights into agronomic trait innovations of Sesamum species.</title>
        <authorList>
            <person name="Miao H."/>
            <person name="Wang L."/>
            <person name="Qu L."/>
            <person name="Liu H."/>
            <person name="Sun Y."/>
            <person name="Le M."/>
            <person name="Wang Q."/>
            <person name="Wei S."/>
            <person name="Zheng Y."/>
            <person name="Lin W."/>
            <person name="Duan Y."/>
            <person name="Cao H."/>
            <person name="Xiong S."/>
            <person name="Wang X."/>
            <person name="Wei L."/>
            <person name="Li C."/>
            <person name="Ma Q."/>
            <person name="Ju M."/>
            <person name="Zhao R."/>
            <person name="Li G."/>
            <person name="Mu C."/>
            <person name="Tian Q."/>
            <person name="Mei H."/>
            <person name="Zhang T."/>
            <person name="Gao T."/>
            <person name="Zhang H."/>
        </authorList>
    </citation>
    <scope>NUCLEOTIDE SEQUENCE</scope>
    <source>
        <strain evidence="2">3651</strain>
    </source>
</reference>
<feature type="region of interest" description="Disordered" evidence="1">
    <location>
        <begin position="16"/>
        <end position="38"/>
    </location>
</feature>
<evidence type="ECO:0000256" key="1">
    <source>
        <dbReference type="SAM" id="MobiDB-lite"/>
    </source>
</evidence>
<comment type="caution">
    <text evidence="2">The sequence shown here is derived from an EMBL/GenBank/DDBJ whole genome shotgun (WGS) entry which is preliminary data.</text>
</comment>
<evidence type="ECO:0000313" key="3">
    <source>
        <dbReference type="Proteomes" id="UP001293254"/>
    </source>
</evidence>
<organism evidence="2 3">
    <name type="scientific">Sesamum alatum</name>
    <dbReference type="NCBI Taxonomy" id="300844"/>
    <lineage>
        <taxon>Eukaryota</taxon>
        <taxon>Viridiplantae</taxon>
        <taxon>Streptophyta</taxon>
        <taxon>Embryophyta</taxon>
        <taxon>Tracheophyta</taxon>
        <taxon>Spermatophyta</taxon>
        <taxon>Magnoliopsida</taxon>
        <taxon>eudicotyledons</taxon>
        <taxon>Gunneridae</taxon>
        <taxon>Pentapetalae</taxon>
        <taxon>asterids</taxon>
        <taxon>lamiids</taxon>
        <taxon>Lamiales</taxon>
        <taxon>Pedaliaceae</taxon>
        <taxon>Sesamum</taxon>
    </lineage>
</organism>
<name>A0AAE1YDL8_9LAMI</name>
<feature type="region of interest" description="Disordered" evidence="1">
    <location>
        <begin position="52"/>
        <end position="128"/>
    </location>
</feature>
<reference evidence="2" key="1">
    <citation type="submission" date="2020-06" db="EMBL/GenBank/DDBJ databases">
        <authorList>
            <person name="Li T."/>
            <person name="Hu X."/>
            <person name="Zhang T."/>
            <person name="Song X."/>
            <person name="Zhang H."/>
            <person name="Dai N."/>
            <person name="Sheng W."/>
            <person name="Hou X."/>
            <person name="Wei L."/>
        </authorList>
    </citation>
    <scope>NUCLEOTIDE SEQUENCE</scope>
    <source>
        <strain evidence="2">3651</strain>
        <tissue evidence="2">Leaf</tissue>
    </source>
</reference>
<dbReference type="Proteomes" id="UP001293254">
    <property type="component" value="Unassembled WGS sequence"/>
</dbReference>
<feature type="compositionally biased region" description="Basic and acidic residues" evidence="1">
    <location>
        <begin position="64"/>
        <end position="77"/>
    </location>
</feature>
<feature type="compositionally biased region" description="Polar residues" evidence="1">
    <location>
        <begin position="89"/>
        <end position="106"/>
    </location>
</feature>
<evidence type="ECO:0000313" key="2">
    <source>
        <dbReference type="EMBL" id="KAK4428197.1"/>
    </source>
</evidence>
<dbReference type="EMBL" id="JACGWO010000005">
    <property type="protein sequence ID" value="KAK4428197.1"/>
    <property type="molecule type" value="Genomic_DNA"/>
</dbReference>
<accession>A0AAE1YDL8</accession>
<proteinExistence type="predicted"/>
<gene>
    <name evidence="2" type="ORF">Salat_1588700</name>
</gene>
<protein>
    <submittedName>
        <fullName evidence="2">Uncharacterized protein</fullName>
    </submittedName>
</protein>
<keyword evidence="3" id="KW-1185">Reference proteome</keyword>
<sequence length="128" mass="13984">MLIFPDFWDSLYEDCEDAEDDPSAEHQAPKNNMDIGDLNAATHGNVAGTVEVEESLSNGKRQKQAAEQREVGPDKCKRTPSGKRKAIVASSSDGDNTGSIILTANSLRKRPALPPKDKPRCKFRGQLC</sequence>
<dbReference type="AlphaFoldDB" id="A0AAE1YDL8"/>